<sequence>MSCATSFPSTERSETCTFPAPAAPTNRAALPSCDLLRSAMLKTRSTPWKDKSSRAGTCACNSLNSVDLTTHGSSTRAEAAETATAAATATVAEEKEEEGAIAMAKTAAAAAATTTAGMTAAMKTAEKTVIAVARDRAPRTAVIATAPALDTTGAAAAPLVRAVVRRDARAPRHLVVTS</sequence>
<organism evidence="1 2">
    <name type="scientific">Hyaloperonospora arabidopsidis (strain Emoy2)</name>
    <name type="common">Downy mildew agent</name>
    <name type="synonym">Peronospora arabidopsidis</name>
    <dbReference type="NCBI Taxonomy" id="559515"/>
    <lineage>
        <taxon>Eukaryota</taxon>
        <taxon>Sar</taxon>
        <taxon>Stramenopiles</taxon>
        <taxon>Oomycota</taxon>
        <taxon>Peronosporomycetes</taxon>
        <taxon>Peronosporales</taxon>
        <taxon>Peronosporaceae</taxon>
        <taxon>Hyaloperonospora</taxon>
    </lineage>
</organism>
<dbReference type="EMBL" id="JH598010">
    <property type="status" value="NOT_ANNOTATED_CDS"/>
    <property type="molecule type" value="Genomic_DNA"/>
</dbReference>
<evidence type="ECO:0000313" key="2">
    <source>
        <dbReference type="Proteomes" id="UP000011713"/>
    </source>
</evidence>
<dbReference type="HOGENOM" id="CLU_1513360_0_0_1"/>
<proteinExistence type="predicted"/>
<reference evidence="1" key="2">
    <citation type="submission" date="2015-06" db="UniProtKB">
        <authorList>
            <consortium name="EnsemblProtists"/>
        </authorList>
    </citation>
    <scope>IDENTIFICATION</scope>
    <source>
        <strain evidence="1">Emoy2</strain>
    </source>
</reference>
<dbReference type="Proteomes" id="UP000011713">
    <property type="component" value="Unassembled WGS sequence"/>
</dbReference>
<dbReference type="InParanoid" id="M4BWY2"/>
<reference evidence="2" key="1">
    <citation type="journal article" date="2010" name="Science">
        <title>Signatures of adaptation to obligate biotrophy in the Hyaloperonospora arabidopsidis genome.</title>
        <authorList>
            <person name="Baxter L."/>
            <person name="Tripathy S."/>
            <person name="Ishaque N."/>
            <person name="Boot N."/>
            <person name="Cabral A."/>
            <person name="Kemen E."/>
            <person name="Thines M."/>
            <person name="Ah-Fong A."/>
            <person name="Anderson R."/>
            <person name="Badejoko W."/>
            <person name="Bittner-Eddy P."/>
            <person name="Boore J.L."/>
            <person name="Chibucos M.C."/>
            <person name="Coates M."/>
            <person name="Dehal P."/>
            <person name="Delehaunty K."/>
            <person name="Dong S."/>
            <person name="Downton P."/>
            <person name="Dumas B."/>
            <person name="Fabro G."/>
            <person name="Fronick C."/>
            <person name="Fuerstenberg S.I."/>
            <person name="Fulton L."/>
            <person name="Gaulin E."/>
            <person name="Govers F."/>
            <person name="Hughes L."/>
            <person name="Humphray S."/>
            <person name="Jiang R.H."/>
            <person name="Judelson H."/>
            <person name="Kamoun S."/>
            <person name="Kyung K."/>
            <person name="Meijer H."/>
            <person name="Minx P."/>
            <person name="Morris P."/>
            <person name="Nelson J."/>
            <person name="Phuntumart V."/>
            <person name="Qutob D."/>
            <person name="Rehmany A."/>
            <person name="Rougon-Cardoso A."/>
            <person name="Ryden P."/>
            <person name="Torto-Alalibo T."/>
            <person name="Studholme D."/>
            <person name="Wang Y."/>
            <person name="Win J."/>
            <person name="Wood J."/>
            <person name="Clifton S.W."/>
            <person name="Rogers J."/>
            <person name="Van den Ackerveken G."/>
            <person name="Jones J.D."/>
            <person name="McDowell J.M."/>
            <person name="Beynon J."/>
            <person name="Tyler B.M."/>
        </authorList>
    </citation>
    <scope>NUCLEOTIDE SEQUENCE [LARGE SCALE GENOMIC DNA]</scope>
    <source>
        <strain evidence="2">Emoy2</strain>
    </source>
</reference>
<dbReference type="AlphaFoldDB" id="M4BWY2"/>
<dbReference type="VEuPathDB" id="FungiDB:HpaG811033"/>
<keyword evidence="2" id="KW-1185">Reference proteome</keyword>
<protein>
    <submittedName>
        <fullName evidence="1">Uncharacterized protein</fullName>
    </submittedName>
</protein>
<name>M4BWY2_HYAAE</name>
<accession>M4BWY2</accession>
<dbReference type="EnsemblProtists" id="HpaT811033">
    <property type="protein sequence ID" value="HpaP811033"/>
    <property type="gene ID" value="HpaG811033"/>
</dbReference>
<evidence type="ECO:0000313" key="1">
    <source>
        <dbReference type="EnsemblProtists" id="HpaP811033"/>
    </source>
</evidence>